<gene>
    <name evidence="2" type="ORF">BURPS1710A_A0686</name>
</gene>
<proteinExistence type="predicted"/>
<organism evidence="2">
    <name type="scientific">Burkholderia pseudomallei 1710a</name>
    <dbReference type="NCBI Taxonomy" id="320371"/>
    <lineage>
        <taxon>Bacteria</taxon>
        <taxon>Pseudomonadati</taxon>
        <taxon>Pseudomonadota</taxon>
        <taxon>Betaproteobacteria</taxon>
        <taxon>Burkholderiales</taxon>
        <taxon>Burkholderiaceae</taxon>
        <taxon>Burkholderia</taxon>
        <taxon>pseudomallei group</taxon>
    </lineage>
</organism>
<dbReference type="Proteomes" id="UP000001812">
    <property type="component" value="Chromosome II"/>
</dbReference>
<feature type="region of interest" description="Disordered" evidence="1">
    <location>
        <begin position="40"/>
        <end position="61"/>
    </location>
</feature>
<accession>A0A0E1VTC8</accession>
<protein>
    <submittedName>
        <fullName evidence="2">Uncharacterized protein</fullName>
    </submittedName>
</protein>
<dbReference type="AlphaFoldDB" id="A0A0E1VTC8"/>
<evidence type="ECO:0000313" key="2">
    <source>
        <dbReference type="EMBL" id="EET04128.1"/>
    </source>
</evidence>
<evidence type="ECO:0000256" key="1">
    <source>
        <dbReference type="SAM" id="MobiDB-lite"/>
    </source>
</evidence>
<dbReference type="HOGENOM" id="CLU_2913617_0_0_4"/>
<dbReference type="EMBL" id="CM000833">
    <property type="protein sequence ID" value="EET04128.1"/>
    <property type="molecule type" value="Genomic_DNA"/>
</dbReference>
<reference evidence="2" key="1">
    <citation type="submission" date="2009-05" db="EMBL/GenBank/DDBJ databases">
        <authorList>
            <person name="Harkins D.M."/>
            <person name="DeShazer D."/>
            <person name="Woods D.E."/>
            <person name="Brinkac L.M."/>
            <person name="Brown K.A."/>
            <person name="Hung G.C."/>
            <person name="Tuanyok A."/>
            <person name="Zhang B."/>
            <person name="Nierman W.C."/>
        </authorList>
    </citation>
    <scope>NUCLEOTIDE SEQUENCE [LARGE SCALE GENOMIC DNA]</scope>
    <source>
        <strain evidence="2">1710a</strain>
    </source>
</reference>
<sequence>MTGAAARTGGAPPAAAFASSVPIATIAPAAVLIPAGSARFARRTPRGPDPHATLATLGPIS</sequence>
<name>A0A0E1VTC8_BURPE</name>